<gene>
    <name evidence="1" type="ORF">LECACI_7A005448</name>
</gene>
<evidence type="ECO:0000313" key="1">
    <source>
        <dbReference type="EMBL" id="CAK4030267.1"/>
    </source>
</evidence>
<dbReference type="Pfam" id="PF12311">
    <property type="entry name" value="DUF3632"/>
    <property type="match status" value="1"/>
</dbReference>
<dbReference type="PANTHER" id="PTHR38797">
    <property type="entry name" value="NUCLEAR PORE COMPLEX PROTEIN NUP85-RELATED"/>
    <property type="match status" value="1"/>
</dbReference>
<accession>A0AAI8Z0N4</accession>
<keyword evidence="2" id="KW-1185">Reference proteome</keyword>
<organism evidence="1 2">
    <name type="scientific">Lecanosticta acicola</name>
    <dbReference type="NCBI Taxonomy" id="111012"/>
    <lineage>
        <taxon>Eukaryota</taxon>
        <taxon>Fungi</taxon>
        <taxon>Dikarya</taxon>
        <taxon>Ascomycota</taxon>
        <taxon>Pezizomycotina</taxon>
        <taxon>Dothideomycetes</taxon>
        <taxon>Dothideomycetidae</taxon>
        <taxon>Mycosphaerellales</taxon>
        <taxon>Mycosphaerellaceae</taxon>
        <taxon>Lecanosticta</taxon>
    </lineage>
</organism>
<dbReference type="InterPro" id="IPR053204">
    <property type="entry name" value="Oxopyrrolidines_Biosynth-assoc"/>
</dbReference>
<reference evidence="1" key="1">
    <citation type="submission" date="2023-11" db="EMBL/GenBank/DDBJ databases">
        <authorList>
            <person name="Alioto T."/>
            <person name="Alioto T."/>
            <person name="Gomez Garrido J."/>
        </authorList>
    </citation>
    <scope>NUCLEOTIDE SEQUENCE</scope>
</reference>
<evidence type="ECO:0000313" key="2">
    <source>
        <dbReference type="Proteomes" id="UP001296104"/>
    </source>
</evidence>
<name>A0AAI8Z0N4_9PEZI</name>
<dbReference type="PANTHER" id="PTHR38797:SF4">
    <property type="entry name" value="NUCLEAR PORE COMPLEX PROTEIN NUP85"/>
    <property type="match status" value="1"/>
</dbReference>
<proteinExistence type="predicted"/>
<dbReference type="EMBL" id="CAVMBE010000035">
    <property type="protein sequence ID" value="CAK4030267.1"/>
    <property type="molecule type" value="Genomic_DNA"/>
</dbReference>
<sequence>MPGLIADNVKHHHSFACLQAFFHGEKTPVNALDAFCEPIENKWMTTQDSGEVEEELNMSWRGLLSQAMNTSFKDPARQKLVDFVHSLRKRPNLAKDGQVCEVQGMTVWRDLPTFGYKVRDAWNTPAGQNSDQHSKDHWINLNAFTAALLASDPNDSLDLSLFGLWSTRMALEESHKAPDAVVAAAAAWFAFAGPSIWKFSQQGKSFDGKVAKPGSAFSEREWRGFSQERWIAWQDKFGAVEGQLSEASAKELVAEARKAMAEAK</sequence>
<dbReference type="Proteomes" id="UP001296104">
    <property type="component" value="Unassembled WGS sequence"/>
</dbReference>
<comment type="caution">
    <text evidence="1">The sequence shown here is derived from an EMBL/GenBank/DDBJ whole genome shotgun (WGS) entry which is preliminary data.</text>
</comment>
<dbReference type="AlphaFoldDB" id="A0AAI8Z0N4"/>
<protein>
    <submittedName>
        <fullName evidence="1">Uncharacterized protein</fullName>
    </submittedName>
</protein>
<dbReference type="InterPro" id="IPR022085">
    <property type="entry name" value="OpdG"/>
</dbReference>